<evidence type="ECO:0000256" key="2">
    <source>
        <dbReference type="ARBA" id="ARBA00010742"/>
    </source>
</evidence>
<gene>
    <name evidence="5" type="ORF">IV57_GL001426</name>
</gene>
<dbReference type="GO" id="GO:0042597">
    <property type="term" value="C:periplasmic space"/>
    <property type="evidence" value="ECO:0007669"/>
    <property type="project" value="UniProtKB-SubCell"/>
</dbReference>
<evidence type="ECO:0000256" key="1">
    <source>
        <dbReference type="ARBA" id="ARBA00004418"/>
    </source>
</evidence>
<dbReference type="Gene3D" id="3.40.190.10">
    <property type="entry name" value="Periplasmic binding protein-like II"/>
    <property type="match status" value="2"/>
</dbReference>
<dbReference type="InterPro" id="IPR015168">
    <property type="entry name" value="SsuA/THI5"/>
</dbReference>
<proteinExistence type="inferred from homology"/>
<sequence length="327" mass="35562">MSRKLKRVAIIVAAFLLIVGSLPFMGLTAKADTTATGKYGNDKMVLGVLKNTASIPAIMGDASGDFNKNNASVEVKIYNSNNELNTAIKNGEVNGAVTDLVSYASLVNTKANKNWKMVGSLPGYSGLVANKKYKSVKSLKGKTVAIDKKDASKQYLVNILKKNKIKYSTGIKVKQIDSENDRVAALKNNEVDAAVLNDPAISNAKGNGAKILNRQKTSVAHSNIFIVNNSFAKKNASSMGIIVYVMNKGIKTLNYSTTYGAAGNALRKMDYNDKGAKYLTDMEIDFPKIHKVKKSEFNSAFKYAKSHKLYKGKVNYKVHTLKVKGVK</sequence>
<dbReference type="OrthoDB" id="2275264at2"/>
<keyword evidence="3" id="KW-0732">Signal</keyword>
<evidence type="ECO:0000256" key="3">
    <source>
        <dbReference type="ARBA" id="ARBA00022729"/>
    </source>
</evidence>
<dbReference type="SUPFAM" id="SSF53850">
    <property type="entry name" value="Periplasmic binding protein-like II"/>
    <property type="match status" value="1"/>
</dbReference>
<dbReference type="EMBL" id="JQCF01000003">
    <property type="protein sequence ID" value="KRO00323.1"/>
    <property type="molecule type" value="Genomic_DNA"/>
</dbReference>
<dbReference type="Pfam" id="PF09084">
    <property type="entry name" value="NMT1"/>
    <property type="match status" value="1"/>
</dbReference>
<dbReference type="Proteomes" id="UP000051006">
    <property type="component" value="Unassembled WGS sequence"/>
</dbReference>
<dbReference type="RefSeq" id="WP_057879902.1">
    <property type="nucleotide sequence ID" value="NZ_JQCF01000003.1"/>
</dbReference>
<dbReference type="PANTHER" id="PTHR30024:SF47">
    <property type="entry name" value="TAURINE-BINDING PERIPLASMIC PROTEIN"/>
    <property type="match status" value="1"/>
</dbReference>
<dbReference type="PANTHER" id="PTHR30024">
    <property type="entry name" value="ALIPHATIC SULFONATES-BINDING PROTEIN-RELATED"/>
    <property type="match status" value="1"/>
</dbReference>
<evidence type="ECO:0000259" key="4">
    <source>
        <dbReference type="Pfam" id="PF09084"/>
    </source>
</evidence>
<accession>A0A0R2LNL7</accession>
<feature type="domain" description="SsuA/THI5-like" evidence="4">
    <location>
        <begin position="51"/>
        <end position="251"/>
    </location>
</feature>
<name>A0A0R2LNL7_9LACO</name>
<comment type="caution">
    <text evidence="5">The sequence shown here is derived from an EMBL/GenBank/DDBJ whole genome shotgun (WGS) entry which is preliminary data.</text>
</comment>
<organism evidence="5 6">
    <name type="scientific">Companilactobacillus kimchiensis</name>
    <dbReference type="NCBI Taxonomy" id="993692"/>
    <lineage>
        <taxon>Bacteria</taxon>
        <taxon>Bacillati</taxon>
        <taxon>Bacillota</taxon>
        <taxon>Bacilli</taxon>
        <taxon>Lactobacillales</taxon>
        <taxon>Lactobacillaceae</taxon>
        <taxon>Companilactobacillus</taxon>
    </lineage>
</organism>
<dbReference type="AlphaFoldDB" id="A0A0R2LNL7"/>
<comment type="subcellular location">
    <subcellularLocation>
        <location evidence="1">Periplasm</location>
    </subcellularLocation>
</comment>
<reference evidence="5 6" key="1">
    <citation type="journal article" date="2015" name="Genome Announc.">
        <title>Expanding the biotechnology potential of lactobacilli through comparative genomics of 213 strains and associated genera.</title>
        <authorList>
            <person name="Sun Z."/>
            <person name="Harris H.M."/>
            <person name="McCann A."/>
            <person name="Guo C."/>
            <person name="Argimon S."/>
            <person name="Zhang W."/>
            <person name="Yang X."/>
            <person name="Jeffery I.B."/>
            <person name="Cooney J.C."/>
            <person name="Kagawa T.F."/>
            <person name="Liu W."/>
            <person name="Song Y."/>
            <person name="Salvetti E."/>
            <person name="Wrobel A."/>
            <person name="Rasinkangas P."/>
            <person name="Parkhill J."/>
            <person name="Rea M.C."/>
            <person name="O'Sullivan O."/>
            <person name="Ritari J."/>
            <person name="Douillard F.P."/>
            <person name="Paul Ross R."/>
            <person name="Yang R."/>
            <person name="Briner A.E."/>
            <person name="Felis G.E."/>
            <person name="de Vos W.M."/>
            <person name="Barrangou R."/>
            <person name="Klaenhammer T.R."/>
            <person name="Caufield P.W."/>
            <person name="Cui Y."/>
            <person name="Zhang H."/>
            <person name="O'Toole P.W."/>
        </authorList>
    </citation>
    <scope>NUCLEOTIDE SEQUENCE [LARGE SCALE GENOMIC DNA]</scope>
    <source>
        <strain evidence="5 6">DSM 24716</strain>
    </source>
</reference>
<dbReference type="PATRIC" id="fig|993692.3.peg.1446"/>
<protein>
    <recommendedName>
        <fullName evidence="4">SsuA/THI5-like domain-containing protein</fullName>
    </recommendedName>
</protein>
<comment type="similarity">
    <text evidence="2">Belongs to the bacterial solute-binding protein SsuA/TauA family.</text>
</comment>
<evidence type="ECO:0000313" key="5">
    <source>
        <dbReference type="EMBL" id="KRO00323.1"/>
    </source>
</evidence>
<dbReference type="STRING" id="993692.IV57_GL001426"/>
<evidence type="ECO:0000313" key="6">
    <source>
        <dbReference type="Proteomes" id="UP000051006"/>
    </source>
</evidence>
<keyword evidence="6" id="KW-1185">Reference proteome</keyword>